<protein>
    <recommendedName>
        <fullName evidence="6">L domain-like protein</fullName>
    </recommendedName>
</protein>
<dbReference type="PANTHER" id="PTHR48051">
    <property type="match status" value="1"/>
</dbReference>
<keyword evidence="5" id="KW-1185">Reference proteome</keyword>
<feature type="region of interest" description="Disordered" evidence="3">
    <location>
        <begin position="1"/>
        <end position="81"/>
    </location>
</feature>
<reference evidence="4 5" key="1">
    <citation type="journal article" date="2018" name="Front. Microbiol.">
        <title>Genome-Wide Analysis of Corynespora cassiicola Leaf Fall Disease Putative Effectors.</title>
        <authorList>
            <person name="Lopez D."/>
            <person name="Ribeiro S."/>
            <person name="Label P."/>
            <person name="Fumanal B."/>
            <person name="Venisse J.S."/>
            <person name="Kohler A."/>
            <person name="de Oliveira R.R."/>
            <person name="Labutti K."/>
            <person name="Lipzen A."/>
            <person name="Lail K."/>
            <person name="Bauer D."/>
            <person name="Ohm R.A."/>
            <person name="Barry K.W."/>
            <person name="Spatafora J."/>
            <person name="Grigoriev I.V."/>
            <person name="Martin F.M."/>
            <person name="Pujade-Renaud V."/>
        </authorList>
    </citation>
    <scope>NUCLEOTIDE SEQUENCE [LARGE SCALE GENOMIC DNA]</scope>
    <source>
        <strain evidence="4 5">Philippines</strain>
    </source>
</reference>
<evidence type="ECO:0000313" key="5">
    <source>
        <dbReference type="Proteomes" id="UP000240883"/>
    </source>
</evidence>
<keyword evidence="2" id="KW-0677">Repeat</keyword>
<name>A0A2T2NJX1_CORCC</name>
<dbReference type="SMART" id="SM00369">
    <property type="entry name" value="LRR_TYP"/>
    <property type="match status" value="2"/>
</dbReference>
<dbReference type="InterPro" id="IPR003591">
    <property type="entry name" value="Leu-rich_rpt_typical-subtyp"/>
</dbReference>
<gene>
    <name evidence="4" type="ORF">BS50DRAFT_497072</name>
</gene>
<dbReference type="InterPro" id="IPR050216">
    <property type="entry name" value="LRR_domain-containing"/>
</dbReference>
<dbReference type="Proteomes" id="UP000240883">
    <property type="component" value="Unassembled WGS sequence"/>
</dbReference>
<dbReference type="Pfam" id="PF13855">
    <property type="entry name" value="LRR_8"/>
    <property type="match status" value="1"/>
</dbReference>
<evidence type="ECO:0008006" key="6">
    <source>
        <dbReference type="Google" id="ProtNLM"/>
    </source>
</evidence>
<dbReference type="GO" id="GO:0005737">
    <property type="term" value="C:cytoplasm"/>
    <property type="evidence" value="ECO:0007669"/>
    <property type="project" value="TreeGrafter"/>
</dbReference>
<dbReference type="Gene3D" id="3.80.10.10">
    <property type="entry name" value="Ribonuclease Inhibitor"/>
    <property type="match status" value="1"/>
</dbReference>
<evidence type="ECO:0000313" key="4">
    <source>
        <dbReference type="EMBL" id="PSN65546.1"/>
    </source>
</evidence>
<dbReference type="EMBL" id="KZ678137">
    <property type="protein sequence ID" value="PSN65546.1"/>
    <property type="molecule type" value="Genomic_DNA"/>
</dbReference>
<evidence type="ECO:0000256" key="2">
    <source>
        <dbReference type="ARBA" id="ARBA00022737"/>
    </source>
</evidence>
<dbReference type="AlphaFoldDB" id="A0A2T2NJX1"/>
<dbReference type="STRING" id="1448308.A0A2T2NJX1"/>
<dbReference type="PANTHER" id="PTHR48051:SF54">
    <property type="entry name" value="LEUCINE-RICH REPEAT-CONTAINING PROTEIN"/>
    <property type="match status" value="1"/>
</dbReference>
<dbReference type="InterPro" id="IPR032675">
    <property type="entry name" value="LRR_dom_sf"/>
</dbReference>
<proteinExistence type="predicted"/>
<evidence type="ECO:0000256" key="3">
    <source>
        <dbReference type="SAM" id="MobiDB-lite"/>
    </source>
</evidence>
<accession>A0A2T2NJX1</accession>
<dbReference type="OrthoDB" id="1517790at2759"/>
<keyword evidence="1" id="KW-0433">Leucine-rich repeat</keyword>
<sequence>MYRLSDQGDSLPSSPPLEPRYHAPSPTSSEPPLFSSDDSPEAADITNYQSPRFKRKFPGTWWASDGASSRTAAEGRKKKAKMTRNLDSGVYMLSDNSQSSDDIVAHHAPPFVDEAMEAMGDAADTDEMSPAEFYLYETIQRDVELNKTSYDFSNTGLKDDELSHLSHLNEVIQAPPDPGVEAPAEGQYRSMVPQLYLNLANNTLRVLSPSLFTLQYLTSLNLRNNCIEELPPHIGQLQNLRELDLCCNYLRWLPMEILQLLRPRGSLRGLHLMGNPLIKAETMGQPRSIMPPDRNHERPAPTAGQDDLLELRIRGLSENWPEYADMTTKQKAWETKRAEVLLSTYVPPTHHGISQAQFDTLTIQERDVMPRLLGRSPVAYYDESGHLLRKCPDAERSEIIIQSQKGLYGLPPNWFNRPSRSRVSSLLKLSLNCALTCASLSEIREAITECQEVPGRVESGLEIAARNISSVYGPLRKCDMCEKHYYAAAAAWFEIWCHTRAAMEYFPVKFQVCSWGCVPDEAASMPLGPEVQFVHDEI</sequence>
<organism evidence="4 5">
    <name type="scientific">Corynespora cassiicola Philippines</name>
    <dbReference type="NCBI Taxonomy" id="1448308"/>
    <lineage>
        <taxon>Eukaryota</taxon>
        <taxon>Fungi</taxon>
        <taxon>Dikarya</taxon>
        <taxon>Ascomycota</taxon>
        <taxon>Pezizomycotina</taxon>
        <taxon>Dothideomycetes</taxon>
        <taxon>Pleosporomycetidae</taxon>
        <taxon>Pleosporales</taxon>
        <taxon>Corynesporascaceae</taxon>
        <taxon>Corynespora</taxon>
    </lineage>
</organism>
<dbReference type="PROSITE" id="PS51450">
    <property type="entry name" value="LRR"/>
    <property type="match status" value="1"/>
</dbReference>
<dbReference type="SUPFAM" id="SSF52075">
    <property type="entry name" value="Outer arm dynein light chain 1"/>
    <property type="match status" value="1"/>
</dbReference>
<evidence type="ECO:0000256" key="1">
    <source>
        <dbReference type="ARBA" id="ARBA00022614"/>
    </source>
</evidence>
<dbReference type="InterPro" id="IPR001611">
    <property type="entry name" value="Leu-rich_rpt"/>
</dbReference>